<keyword evidence="3" id="KW-1185">Reference proteome</keyword>
<reference evidence="3" key="1">
    <citation type="submission" date="2016-01" db="EMBL/GenBank/DDBJ databases">
        <title>Complete genome sequence of Microbulbifer sp. CCB-MM1, a halophile isolated from Matang Mangrove Forest, Perak.</title>
        <authorList>
            <person name="Moh T.H."/>
            <person name="Dinesh B."/>
            <person name="Lau N.-S."/>
            <person name="Go F."/>
            <person name="Alexander Chong S.-C."/>
        </authorList>
    </citation>
    <scope>NUCLEOTIDE SEQUENCE [LARGE SCALE GENOMIC DNA]</scope>
    <source>
        <strain evidence="3">CCB-MM1</strain>
    </source>
</reference>
<dbReference type="RefSeq" id="WP_069947295.1">
    <property type="nucleotide sequence ID" value="NZ_CP014143.1"/>
</dbReference>
<dbReference type="InterPro" id="IPR007384">
    <property type="entry name" value="UCP006257"/>
</dbReference>
<name>A0A1C9W7Y3_9GAMM</name>
<dbReference type="InterPro" id="IPR023376">
    <property type="entry name" value="YqcC-like_dom"/>
</dbReference>
<dbReference type="GO" id="GO:0044010">
    <property type="term" value="P:single-species biofilm formation"/>
    <property type="evidence" value="ECO:0007669"/>
    <property type="project" value="TreeGrafter"/>
</dbReference>
<dbReference type="PATRIC" id="fig|1769779.3.peg.1835"/>
<dbReference type="Proteomes" id="UP000095672">
    <property type="component" value="Chromosome"/>
</dbReference>
<evidence type="ECO:0000313" key="3">
    <source>
        <dbReference type="Proteomes" id="UP000095672"/>
    </source>
</evidence>
<gene>
    <name evidence="2" type="ORF">AUP74_01831</name>
</gene>
<dbReference type="OrthoDB" id="8794567at2"/>
<dbReference type="STRING" id="1769779.AUP74_01831"/>
<dbReference type="PANTHER" id="PTHR39586:SF1">
    <property type="entry name" value="CYTOPLASMIC PROTEIN"/>
    <property type="match status" value="1"/>
</dbReference>
<accession>A0A1C9W7Y3</accession>
<dbReference type="InterPro" id="IPR036814">
    <property type="entry name" value="YqcC-like_sf"/>
</dbReference>
<dbReference type="Pfam" id="PF04287">
    <property type="entry name" value="DUF446"/>
    <property type="match status" value="1"/>
</dbReference>
<evidence type="ECO:0000259" key="1">
    <source>
        <dbReference type="Pfam" id="PF04287"/>
    </source>
</evidence>
<dbReference type="SUPFAM" id="SSF158452">
    <property type="entry name" value="YqcC-like"/>
    <property type="match status" value="1"/>
</dbReference>
<dbReference type="PIRSF" id="PIRSF006257">
    <property type="entry name" value="UCP006257"/>
    <property type="match status" value="1"/>
</dbReference>
<protein>
    <recommendedName>
        <fullName evidence="1">YqcC-like domain-containing protein</fullName>
    </recommendedName>
</protein>
<dbReference type="AlphaFoldDB" id="A0A1C9W7Y3"/>
<feature type="domain" description="YqcC-like" evidence="1">
    <location>
        <begin position="8"/>
        <end position="103"/>
    </location>
</feature>
<evidence type="ECO:0000313" key="2">
    <source>
        <dbReference type="EMBL" id="AOS97262.1"/>
    </source>
</evidence>
<sequence>MQSIYLEVADQLLQLEMELRRQNLWQAEPPAPEALASTEPFCVDTLSLPQWLQFVFLPRMSQLIELEQPLPRQCGIAPIAEEFFRNTGGGEPLITLLADIDTLLQQG</sequence>
<dbReference type="Gene3D" id="1.20.1440.40">
    <property type="entry name" value="YqcC-like"/>
    <property type="match status" value="1"/>
</dbReference>
<dbReference type="EMBL" id="CP014143">
    <property type="protein sequence ID" value="AOS97262.1"/>
    <property type="molecule type" value="Genomic_DNA"/>
</dbReference>
<organism evidence="2 3">
    <name type="scientific">Microbulbifer aggregans</name>
    <dbReference type="NCBI Taxonomy" id="1769779"/>
    <lineage>
        <taxon>Bacteria</taxon>
        <taxon>Pseudomonadati</taxon>
        <taxon>Pseudomonadota</taxon>
        <taxon>Gammaproteobacteria</taxon>
        <taxon>Cellvibrionales</taxon>
        <taxon>Microbulbiferaceae</taxon>
        <taxon>Microbulbifer</taxon>
    </lineage>
</organism>
<dbReference type="KEGG" id="micc:AUP74_01831"/>
<dbReference type="PANTHER" id="PTHR39586">
    <property type="entry name" value="CYTOPLASMIC PROTEIN-RELATED"/>
    <property type="match status" value="1"/>
</dbReference>
<proteinExistence type="predicted"/>